<proteinExistence type="predicted"/>
<gene>
    <name evidence="1" type="ORF">AUF17_00465</name>
</gene>
<reference evidence="1 2" key="1">
    <citation type="submission" date="2017-10" db="EMBL/GenBank/DDBJ databases">
        <title>FDA dAtabase for Regulatory Grade micrObial Sequences (FDA-ARGOS): Supporting development and validation of Infectious Disease Dx tests.</title>
        <authorList>
            <person name="Campos J."/>
            <person name="Goldberg B."/>
            <person name="Tallon L.J."/>
            <person name="Sadzewicz L."/>
            <person name="Sengamalay N."/>
            <person name="Ott S."/>
            <person name="Godinez A."/>
            <person name="Nagaraj S."/>
            <person name="Vyas G."/>
            <person name="Aluvathingal J."/>
            <person name="Nadendla S."/>
            <person name="Geyer C."/>
            <person name="Nandy P."/>
            <person name="Hobson J."/>
            <person name="Sichtig H."/>
        </authorList>
    </citation>
    <scope>NUCLEOTIDE SEQUENCE [LARGE SCALE GENOMIC DNA]</scope>
    <source>
        <strain evidence="1 2">FDAARGOS_185</strain>
    </source>
</reference>
<dbReference type="SUPFAM" id="SSF55729">
    <property type="entry name" value="Acyl-CoA N-acyltransferases (Nat)"/>
    <property type="match status" value="1"/>
</dbReference>
<accession>A0A553S6L4</accession>
<dbReference type="PANTHER" id="PTHR43451:SF1">
    <property type="entry name" value="ACETYLTRANSFERASE"/>
    <property type="match status" value="1"/>
</dbReference>
<dbReference type="CDD" id="cd04301">
    <property type="entry name" value="NAT_SF"/>
    <property type="match status" value="1"/>
</dbReference>
<protein>
    <submittedName>
        <fullName evidence="1">N-acetyltransferase</fullName>
    </submittedName>
</protein>
<sequence length="152" mass="17420">MSMTVLRLDVSDLSEVKELIKKVFMRFEAPEYSDEGVAHFMTYLDEELEKEIVIEQLQLWGTKIDQQLVGVLAIRSGKHVALLFVDEAYHCQGIAKKMYQAMLTELSPKQLTVNSSPYAVPAYKRLGFQLNGEEETVSGIRFQPMIFIREDV</sequence>
<dbReference type="PROSITE" id="PS51186">
    <property type="entry name" value="GNAT"/>
    <property type="match status" value="1"/>
</dbReference>
<dbReference type="InterPro" id="IPR000182">
    <property type="entry name" value="GNAT_dom"/>
</dbReference>
<dbReference type="AlphaFoldDB" id="A0A553S6L4"/>
<dbReference type="PANTHER" id="PTHR43451">
    <property type="entry name" value="ACETYLTRANSFERASE (GNAT) FAMILY PROTEIN"/>
    <property type="match status" value="1"/>
</dbReference>
<organism evidence="1 2">
    <name type="scientific">Enterococcus avium</name>
    <name type="common">Streptococcus avium</name>
    <dbReference type="NCBI Taxonomy" id="33945"/>
    <lineage>
        <taxon>Bacteria</taxon>
        <taxon>Bacillati</taxon>
        <taxon>Bacillota</taxon>
        <taxon>Bacilli</taxon>
        <taxon>Lactobacillales</taxon>
        <taxon>Enterococcaceae</taxon>
        <taxon>Enterococcus</taxon>
    </lineage>
</organism>
<dbReference type="RefSeq" id="WP_049221829.1">
    <property type="nucleotide sequence ID" value="NZ_CABGUH010000011.1"/>
</dbReference>
<evidence type="ECO:0000313" key="1">
    <source>
        <dbReference type="EMBL" id="TRZ32632.1"/>
    </source>
</evidence>
<name>A0A553S6L4_ENTAV</name>
<dbReference type="Gene3D" id="3.40.630.30">
    <property type="match status" value="1"/>
</dbReference>
<dbReference type="InterPro" id="IPR016181">
    <property type="entry name" value="Acyl_CoA_acyltransferase"/>
</dbReference>
<dbReference type="InterPro" id="IPR052564">
    <property type="entry name" value="N-acetyltrans/Recomb-assoc"/>
</dbReference>
<dbReference type="Proteomes" id="UP000316316">
    <property type="component" value="Unassembled WGS sequence"/>
</dbReference>
<dbReference type="Pfam" id="PF13673">
    <property type="entry name" value="Acetyltransf_10"/>
    <property type="match status" value="1"/>
</dbReference>
<dbReference type="GO" id="GO:0016747">
    <property type="term" value="F:acyltransferase activity, transferring groups other than amino-acyl groups"/>
    <property type="evidence" value="ECO:0007669"/>
    <property type="project" value="InterPro"/>
</dbReference>
<comment type="caution">
    <text evidence="1">The sequence shown here is derived from an EMBL/GenBank/DDBJ whole genome shotgun (WGS) entry which is preliminary data.</text>
</comment>
<dbReference type="EMBL" id="PDXQ01000001">
    <property type="protein sequence ID" value="TRZ32632.1"/>
    <property type="molecule type" value="Genomic_DNA"/>
</dbReference>
<keyword evidence="1" id="KW-0808">Transferase</keyword>
<evidence type="ECO:0000313" key="2">
    <source>
        <dbReference type="Proteomes" id="UP000316316"/>
    </source>
</evidence>